<name>A0A1J1HPP2_9DIPT</name>
<keyword evidence="4" id="KW-0808">Transferase</keyword>
<dbReference type="PANTHER" id="PTHR13906:SF16">
    <property type="entry name" value="LYSOPHOSPHOLIPID ACYLTRANSFERASE 7"/>
    <property type="match status" value="1"/>
</dbReference>
<evidence type="ECO:0000256" key="2">
    <source>
        <dbReference type="ARBA" id="ARBA00005074"/>
    </source>
</evidence>
<evidence type="ECO:0000256" key="11">
    <source>
        <dbReference type="SAM" id="Phobius"/>
    </source>
</evidence>
<evidence type="ECO:0000256" key="8">
    <source>
        <dbReference type="ARBA" id="ARBA00023315"/>
    </source>
</evidence>
<evidence type="ECO:0000256" key="10">
    <source>
        <dbReference type="ARBA" id="ARBA00093678"/>
    </source>
</evidence>
<dbReference type="STRING" id="568069.A0A1J1HPP2"/>
<evidence type="ECO:0000256" key="6">
    <source>
        <dbReference type="ARBA" id="ARBA00022989"/>
    </source>
</evidence>
<feature type="transmembrane region" description="Helical" evidence="11">
    <location>
        <begin position="401"/>
        <end position="420"/>
    </location>
</feature>
<dbReference type="InterPro" id="IPR004299">
    <property type="entry name" value="MBOAT_fam"/>
</dbReference>
<feature type="transmembrane region" description="Helical" evidence="11">
    <location>
        <begin position="203"/>
        <end position="221"/>
    </location>
</feature>
<evidence type="ECO:0000256" key="5">
    <source>
        <dbReference type="ARBA" id="ARBA00022692"/>
    </source>
</evidence>
<dbReference type="OrthoDB" id="7663182at2759"/>
<evidence type="ECO:0000256" key="9">
    <source>
        <dbReference type="ARBA" id="ARBA00025707"/>
    </source>
</evidence>
<organism evidence="12 13">
    <name type="scientific">Clunio marinus</name>
    <dbReference type="NCBI Taxonomy" id="568069"/>
    <lineage>
        <taxon>Eukaryota</taxon>
        <taxon>Metazoa</taxon>
        <taxon>Ecdysozoa</taxon>
        <taxon>Arthropoda</taxon>
        <taxon>Hexapoda</taxon>
        <taxon>Insecta</taxon>
        <taxon>Pterygota</taxon>
        <taxon>Neoptera</taxon>
        <taxon>Endopterygota</taxon>
        <taxon>Diptera</taxon>
        <taxon>Nematocera</taxon>
        <taxon>Chironomoidea</taxon>
        <taxon>Chironomidae</taxon>
        <taxon>Clunio</taxon>
    </lineage>
</organism>
<dbReference type="GO" id="GO:0016020">
    <property type="term" value="C:membrane"/>
    <property type="evidence" value="ECO:0007669"/>
    <property type="project" value="UniProtKB-SubCell"/>
</dbReference>
<keyword evidence="8" id="KW-0012">Acyltransferase</keyword>
<protein>
    <recommendedName>
        <fullName evidence="10">Lysophospholipid acyltransferase 7</fullName>
    </recommendedName>
</protein>
<accession>A0A1J1HPP2</accession>
<dbReference type="EMBL" id="CVRI01000015">
    <property type="protein sequence ID" value="CRK90024.1"/>
    <property type="molecule type" value="Genomic_DNA"/>
</dbReference>
<gene>
    <name evidence="12" type="ORF">CLUMA_CG003749</name>
</gene>
<evidence type="ECO:0000256" key="4">
    <source>
        <dbReference type="ARBA" id="ARBA00022679"/>
    </source>
</evidence>
<keyword evidence="5 11" id="KW-0812">Transmembrane</keyword>
<evidence type="ECO:0000313" key="13">
    <source>
        <dbReference type="Proteomes" id="UP000183832"/>
    </source>
</evidence>
<dbReference type="GO" id="GO:0006661">
    <property type="term" value="P:phosphatidylinositol biosynthetic process"/>
    <property type="evidence" value="ECO:0007669"/>
    <property type="project" value="TreeGrafter"/>
</dbReference>
<dbReference type="AlphaFoldDB" id="A0A1J1HPP2"/>
<feature type="transmembrane region" description="Helical" evidence="11">
    <location>
        <begin position="233"/>
        <end position="251"/>
    </location>
</feature>
<feature type="transmembrane region" description="Helical" evidence="11">
    <location>
        <begin position="76"/>
        <end position="97"/>
    </location>
</feature>
<feature type="transmembrane region" description="Helical" evidence="11">
    <location>
        <begin position="39"/>
        <end position="64"/>
    </location>
</feature>
<evidence type="ECO:0000256" key="7">
    <source>
        <dbReference type="ARBA" id="ARBA00023136"/>
    </source>
</evidence>
<dbReference type="InterPro" id="IPR049941">
    <property type="entry name" value="LPLAT_7/PORCN-like"/>
</dbReference>
<reference evidence="12 13" key="1">
    <citation type="submission" date="2015-04" db="EMBL/GenBank/DDBJ databases">
        <authorList>
            <person name="Syromyatnikov M.Y."/>
            <person name="Popov V.N."/>
        </authorList>
    </citation>
    <scope>NUCLEOTIDE SEQUENCE [LARGE SCALE GENOMIC DNA]</scope>
</reference>
<dbReference type="Proteomes" id="UP000183832">
    <property type="component" value="Unassembled WGS sequence"/>
</dbReference>
<dbReference type="PANTHER" id="PTHR13906">
    <property type="entry name" value="PORCUPINE"/>
    <property type="match status" value="1"/>
</dbReference>
<comment type="subcellular location">
    <subcellularLocation>
        <location evidence="1">Membrane</location>
        <topology evidence="1">Multi-pass membrane protein</topology>
    </subcellularLocation>
</comment>
<dbReference type="GO" id="GO:0071617">
    <property type="term" value="F:lysophospholipid acyltransferase activity"/>
    <property type="evidence" value="ECO:0007669"/>
    <property type="project" value="TreeGrafter"/>
</dbReference>
<evidence type="ECO:0000256" key="1">
    <source>
        <dbReference type="ARBA" id="ARBA00004141"/>
    </source>
</evidence>
<evidence type="ECO:0000313" key="12">
    <source>
        <dbReference type="EMBL" id="CRK90024.1"/>
    </source>
</evidence>
<feature type="transmembrane region" description="Helical" evidence="11">
    <location>
        <begin position="432"/>
        <end position="452"/>
    </location>
</feature>
<dbReference type="GO" id="GO:0030258">
    <property type="term" value="P:lipid modification"/>
    <property type="evidence" value="ECO:0007669"/>
    <property type="project" value="TreeGrafter"/>
</dbReference>
<keyword evidence="13" id="KW-1185">Reference proteome</keyword>
<dbReference type="GO" id="GO:0044233">
    <property type="term" value="C:mitochondria-associated endoplasmic reticulum membrane contact site"/>
    <property type="evidence" value="ECO:0007669"/>
    <property type="project" value="TreeGrafter"/>
</dbReference>
<dbReference type="Pfam" id="PF03062">
    <property type="entry name" value="MBOAT"/>
    <property type="match status" value="1"/>
</dbReference>
<proteinExistence type="inferred from homology"/>
<feature type="transmembrane region" description="Helical" evidence="11">
    <location>
        <begin position="9"/>
        <end position="27"/>
    </location>
</feature>
<comment type="similarity">
    <text evidence="3">Belongs to the membrane-bound acyltransferase family.</text>
</comment>
<sequence>MNITKDDSIYVFFLSLGILFGYFYRNIKDASLKKTLGTIFGVSIILVTSQLHSLHVFLSFLICCGIIKYSTEKCHLICFGFMMTYLLFFRTISWFGLPNPPGHTNMIQMILTMKIIGLAFEKNSALTKAHKIDKNIDNELVLTVVENEIRDISVLNMFHYCFNYIGLLTGPYYTYKTFFEYFHYPFALNADCWKITSEKLKWVPLYIALFLGCSYIWPLDYAMSDDFYQNRSWLYRLFYIWPSFFIFRMRIYSGIVLAECICTNAGFGAYPKELESKCGHGPSKLISSEFLENPKSCDYDFETIENIHIAGVEKCLTFREAMKHWNRCVQYWLAIYIYKRFPSKKYRIMATMAVSAYWHGVHAGYYFCILGPIIYLPLEDLYTKVFNVDNTSTFRCHATKAMFWLLKFFAFSYLGIAFLLKDVDKIWFYYKSVYHFAYIFWPSFYLICLILWKYQKRDMKKLTKETEVNLKEMQEVSKKIN</sequence>
<keyword evidence="7 11" id="KW-0472">Membrane</keyword>
<comment type="pathway">
    <text evidence="9">Phospholipid metabolism.</text>
</comment>
<evidence type="ECO:0000256" key="3">
    <source>
        <dbReference type="ARBA" id="ARBA00010323"/>
    </source>
</evidence>
<comment type="pathway">
    <text evidence="2">Lipid metabolism; phospholipid metabolism.</text>
</comment>
<keyword evidence="6 11" id="KW-1133">Transmembrane helix</keyword>